<proteinExistence type="predicted"/>
<sequence>MPSVNGVYISVISEDDILDEYAIENLDDRTVGCFVPGAPDKTFQILLTNTLNLQGVSVAIIVDNNPIGRYYLAPGQRLLPGLYATDSTLRPLKFRTLVFEGEIKISCA</sequence>
<dbReference type="AlphaFoldDB" id="A0A0C3NIE9"/>
<dbReference type="Proteomes" id="UP000053257">
    <property type="component" value="Unassembled WGS sequence"/>
</dbReference>
<dbReference type="EMBL" id="KN840566">
    <property type="protein sequence ID" value="KIP04659.1"/>
    <property type="molecule type" value="Genomic_DNA"/>
</dbReference>
<keyword evidence="2" id="KW-1185">Reference proteome</keyword>
<evidence type="ECO:0000313" key="2">
    <source>
        <dbReference type="Proteomes" id="UP000053257"/>
    </source>
</evidence>
<reference evidence="1 2" key="1">
    <citation type="journal article" date="2014" name="PLoS Genet.">
        <title>Analysis of the Phlebiopsis gigantea genome, transcriptome and secretome provides insight into its pioneer colonization strategies of wood.</title>
        <authorList>
            <person name="Hori C."/>
            <person name="Ishida T."/>
            <person name="Igarashi K."/>
            <person name="Samejima M."/>
            <person name="Suzuki H."/>
            <person name="Master E."/>
            <person name="Ferreira P."/>
            <person name="Ruiz-Duenas F.J."/>
            <person name="Held B."/>
            <person name="Canessa P."/>
            <person name="Larrondo L.F."/>
            <person name="Schmoll M."/>
            <person name="Druzhinina I.S."/>
            <person name="Kubicek C.P."/>
            <person name="Gaskell J.A."/>
            <person name="Kersten P."/>
            <person name="St John F."/>
            <person name="Glasner J."/>
            <person name="Sabat G."/>
            <person name="Splinter BonDurant S."/>
            <person name="Syed K."/>
            <person name="Yadav J."/>
            <person name="Mgbeahuruike A.C."/>
            <person name="Kovalchuk A."/>
            <person name="Asiegbu F.O."/>
            <person name="Lackner G."/>
            <person name="Hoffmeister D."/>
            <person name="Rencoret J."/>
            <person name="Gutierrez A."/>
            <person name="Sun H."/>
            <person name="Lindquist E."/>
            <person name="Barry K."/>
            <person name="Riley R."/>
            <person name="Grigoriev I.V."/>
            <person name="Henrissat B."/>
            <person name="Kues U."/>
            <person name="Berka R.M."/>
            <person name="Martinez A.T."/>
            <person name="Covert S.F."/>
            <person name="Blanchette R.A."/>
            <person name="Cullen D."/>
        </authorList>
    </citation>
    <scope>NUCLEOTIDE SEQUENCE [LARGE SCALE GENOMIC DNA]</scope>
    <source>
        <strain evidence="1 2">11061_1 CR5-6</strain>
    </source>
</reference>
<gene>
    <name evidence="1" type="ORF">PHLGIDRAFT_183088</name>
</gene>
<accession>A0A0C3NIE9</accession>
<name>A0A0C3NIE9_PHLG1</name>
<dbReference type="HOGENOM" id="CLU_2197888_0_0_1"/>
<organism evidence="1 2">
    <name type="scientific">Phlebiopsis gigantea (strain 11061_1 CR5-6)</name>
    <name type="common">White-rot fungus</name>
    <name type="synonym">Peniophora gigantea</name>
    <dbReference type="NCBI Taxonomy" id="745531"/>
    <lineage>
        <taxon>Eukaryota</taxon>
        <taxon>Fungi</taxon>
        <taxon>Dikarya</taxon>
        <taxon>Basidiomycota</taxon>
        <taxon>Agaricomycotina</taxon>
        <taxon>Agaricomycetes</taxon>
        <taxon>Polyporales</taxon>
        <taxon>Phanerochaetaceae</taxon>
        <taxon>Phlebiopsis</taxon>
    </lineage>
</organism>
<protein>
    <submittedName>
        <fullName evidence="1">Uncharacterized protein</fullName>
    </submittedName>
</protein>
<evidence type="ECO:0000313" key="1">
    <source>
        <dbReference type="EMBL" id="KIP04659.1"/>
    </source>
</evidence>